<feature type="transmembrane region" description="Helical" evidence="1">
    <location>
        <begin position="47"/>
        <end position="64"/>
    </location>
</feature>
<reference evidence="2 3" key="1">
    <citation type="journal article" date="2020" name="FEMS Microbiol. Ecol.">
        <title>Temporal dynamics of bacterial communities during seed development and maturation.</title>
        <authorList>
            <person name="Chesneau G."/>
            <person name="Torres-Cortes G."/>
            <person name="Briand M."/>
            <person name="Darrasse A."/>
            <person name="Preveaux A."/>
            <person name="Marais C."/>
            <person name="Jacques M.A."/>
            <person name="Shade A."/>
            <person name="Barret M."/>
        </authorList>
    </citation>
    <scope>NUCLEOTIDE SEQUENCE [LARGE SCALE GENOMIC DNA]</scope>
    <source>
        <strain evidence="2 3">CFBP13723</strain>
    </source>
</reference>
<protein>
    <recommendedName>
        <fullName evidence="4">Permease</fullName>
    </recommendedName>
</protein>
<dbReference type="RefSeq" id="WP_191944967.1">
    <property type="nucleotide sequence ID" value="NZ_JACYNP010000007.1"/>
</dbReference>
<feature type="transmembrane region" description="Helical" evidence="1">
    <location>
        <begin position="22"/>
        <end position="41"/>
    </location>
</feature>
<sequence>MTPVTGIDPHITTQEMQTAYRYMNRMGALGGHILGLLWAMVTAKVSLWLALAAGLACFTYILYIGHDFRQQYSAITEAFTGLNWIRLVLSAWSMLVVIAIVSGLLSKAVSWQQIGEYKQNVLALAAFPLLTWFKQWWKGQ</sequence>
<name>A0ABR9A9U9_9PSED</name>
<comment type="caution">
    <text evidence="2">The sequence shown here is derived from an EMBL/GenBank/DDBJ whole genome shotgun (WGS) entry which is preliminary data.</text>
</comment>
<keyword evidence="3" id="KW-1185">Reference proteome</keyword>
<dbReference type="Proteomes" id="UP000625247">
    <property type="component" value="Unassembled WGS sequence"/>
</dbReference>
<feature type="transmembrane region" description="Helical" evidence="1">
    <location>
        <begin position="84"/>
        <end position="105"/>
    </location>
</feature>
<accession>A0ABR9A9U9</accession>
<evidence type="ECO:0000256" key="1">
    <source>
        <dbReference type="SAM" id="Phobius"/>
    </source>
</evidence>
<evidence type="ECO:0008006" key="4">
    <source>
        <dbReference type="Google" id="ProtNLM"/>
    </source>
</evidence>
<gene>
    <name evidence="2" type="ORF">IFT62_16985</name>
</gene>
<evidence type="ECO:0000313" key="3">
    <source>
        <dbReference type="Proteomes" id="UP000625247"/>
    </source>
</evidence>
<proteinExistence type="predicted"/>
<organism evidence="2 3">
    <name type="scientific">Pseudomonas lutea</name>
    <dbReference type="NCBI Taxonomy" id="243924"/>
    <lineage>
        <taxon>Bacteria</taxon>
        <taxon>Pseudomonadati</taxon>
        <taxon>Pseudomonadota</taxon>
        <taxon>Gammaproteobacteria</taxon>
        <taxon>Pseudomonadales</taxon>
        <taxon>Pseudomonadaceae</taxon>
        <taxon>Pseudomonas</taxon>
    </lineage>
</organism>
<keyword evidence="1" id="KW-1133">Transmembrane helix</keyword>
<keyword evidence="1" id="KW-0472">Membrane</keyword>
<keyword evidence="1" id="KW-0812">Transmembrane</keyword>
<evidence type="ECO:0000313" key="2">
    <source>
        <dbReference type="EMBL" id="MBD8122910.1"/>
    </source>
</evidence>
<dbReference type="EMBL" id="JACYNP010000007">
    <property type="protein sequence ID" value="MBD8122910.1"/>
    <property type="molecule type" value="Genomic_DNA"/>
</dbReference>